<organism evidence="17 18">
    <name type="scientific">Planococcus lenghuensis</name>
    <dbReference type="NCBI Taxonomy" id="2213202"/>
    <lineage>
        <taxon>Bacteria</taxon>
        <taxon>Bacillati</taxon>
        <taxon>Bacillota</taxon>
        <taxon>Bacilli</taxon>
        <taxon>Bacillales</taxon>
        <taxon>Caryophanaceae</taxon>
        <taxon>Planococcus</taxon>
    </lineage>
</organism>
<dbReference type="RefSeq" id="WP_077590982.1">
    <property type="nucleotide sequence ID" value="NZ_CP019640.1"/>
</dbReference>
<accession>A0A1Q2L3R4</accession>
<gene>
    <name evidence="13" type="primary">lexA</name>
    <name evidence="17" type="ORF">B0X71_11700</name>
</gene>
<evidence type="ECO:0000313" key="17">
    <source>
        <dbReference type="EMBL" id="AQQ55105.1"/>
    </source>
</evidence>
<feature type="active site" description="For autocatalytic cleavage activity" evidence="13">
    <location>
        <position position="128"/>
    </location>
</feature>
<evidence type="ECO:0000256" key="11">
    <source>
        <dbReference type="ARBA" id="ARBA00023204"/>
    </source>
</evidence>
<evidence type="ECO:0000313" key="18">
    <source>
        <dbReference type="Proteomes" id="UP000188184"/>
    </source>
</evidence>
<keyword evidence="4 13" id="KW-0235">DNA replication</keyword>
<dbReference type="InterPro" id="IPR036388">
    <property type="entry name" value="WH-like_DNA-bd_sf"/>
</dbReference>
<sequence>MKKVSKRQEDILTFIKEEVRAKGYPPSVREIGEAVGLASSSTVHGHLARLESKGLIRRDPTKPRAIEVISPEDTFIERSPVLHVPLIGKVTAGLPITAIENVEEYFPLPQSYGADDDHIFMLEIVGNSMIEAGILDGDYVIVRQQQTADNGDIVVAMTAENEATVKRFFKEDTYFRLQPENSSMDPIIVEDVSILGKVTGVYRHIH</sequence>
<dbReference type="InterPro" id="IPR006197">
    <property type="entry name" value="Peptidase_S24_LexA"/>
</dbReference>
<feature type="DNA-binding region" description="H-T-H motif" evidence="13">
    <location>
        <begin position="28"/>
        <end position="48"/>
    </location>
</feature>
<dbReference type="InterPro" id="IPR006199">
    <property type="entry name" value="LexA_DNA-bd_dom"/>
</dbReference>
<dbReference type="Proteomes" id="UP000188184">
    <property type="component" value="Chromosome"/>
</dbReference>
<keyword evidence="3 13" id="KW-0678">Repressor</keyword>
<proteinExistence type="inferred from homology"/>
<dbReference type="GO" id="GO:0004252">
    <property type="term" value="F:serine-type endopeptidase activity"/>
    <property type="evidence" value="ECO:0007669"/>
    <property type="project" value="UniProtKB-UniRule"/>
</dbReference>
<dbReference type="PANTHER" id="PTHR33516">
    <property type="entry name" value="LEXA REPRESSOR"/>
    <property type="match status" value="1"/>
</dbReference>
<evidence type="ECO:0000256" key="4">
    <source>
        <dbReference type="ARBA" id="ARBA00022705"/>
    </source>
</evidence>
<evidence type="ECO:0000256" key="9">
    <source>
        <dbReference type="ARBA" id="ARBA00023125"/>
    </source>
</evidence>
<dbReference type="KEGG" id="pmar:B0X71_11700"/>
<dbReference type="PRINTS" id="PR00726">
    <property type="entry name" value="LEXASERPTASE"/>
</dbReference>
<dbReference type="GO" id="GO:0009432">
    <property type="term" value="P:SOS response"/>
    <property type="evidence" value="ECO:0007669"/>
    <property type="project" value="UniProtKB-UniRule"/>
</dbReference>
<evidence type="ECO:0000256" key="8">
    <source>
        <dbReference type="ARBA" id="ARBA00023015"/>
    </source>
</evidence>
<dbReference type="OrthoDB" id="9802364at2"/>
<evidence type="ECO:0000256" key="1">
    <source>
        <dbReference type="ARBA" id="ARBA00007484"/>
    </source>
</evidence>
<dbReference type="EC" id="3.4.21.88" evidence="13"/>
<keyword evidence="5 13" id="KW-0227">DNA damage</keyword>
<feature type="active site" description="For autocatalytic cleavage activity" evidence="13">
    <location>
        <position position="166"/>
    </location>
</feature>
<dbReference type="AlphaFoldDB" id="A0A1Q2L3R4"/>
<keyword evidence="12 13" id="KW-0742">SOS response</keyword>
<reference evidence="17 18" key="1">
    <citation type="submission" date="2017-02" db="EMBL/GenBank/DDBJ databases">
        <title>The complete genomic sequence of a novel cold adapted crude oil-degrading bacterium Planococcus qaidamina Y42.</title>
        <authorList>
            <person name="Yang R."/>
        </authorList>
    </citation>
    <scope>NUCLEOTIDE SEQUENCE [LARGE SCALE GENOMIC DNA]</scope>
    <source>
        <strain evidence="17 18">Y42</strain>
    </source>
</reference>
<dbReference type="GO" id="GO:0003677">
    <property type="term" value="F:DNA binding"/>
    <property type="evidence" value="ECO:0007669"/>
    <property type="project" value="UniProtKB-UniRule"/>
</dbReference>
<feature type="domain" description="Peptidase S24/S26A/S26B/S26C" evidence="15">
    <location>
        <begin position="85"/>
        <end position="198"/>
    </location>
</feature>
<dbReference type="InterPro" id="IPR006200">
    <property type="entry name" value="LexA"/>
</dbReference>
<dbReference type="CDD" id="cd06529">
    <property type="entry name" value="S24_LexA-like"/>
    <property type="match status" value="1"/>
</dbReference>
<dbReference type="PANTHER" id="PTHR33516:SF2">
    <property type="entry name" value="LEXA REPRESSOR-RELATED"/>
    <property type="match status" value="1"/>
</dbReference>
<dbReference type="InterPro" id="IPR011991">
    <property type="entry name" value="ArsR-like_HTH"/>
</dbReference>
<feature type="domain" description="LexA repressor DNA-binding" evidence="16">
    <location>
        <begin position="1"/>
        <end position="65"/>
    </location>
</feature>
<comment type="subunit">
    <text evidence="2 13">Homodimer.</text>
</comment>
<name>A0A1Q2L3R4_9BACL</name>
<evidence type="ECO:0000256" key="13">
    <source>
        <dbReference type="HAMAP-Rule" id="MF_00015"/>
    </source>
</evidence>
<evidence type="ECO:0000256" key="12">
    <source>
        <dbReference type="ARBA" id="ARBA00023236"/>
    </source>
</evidence>
<comment type="similarity">
    <text evidence="1 13 14">Belongs to the peptidase S24 family.</text>
</comment>
<keyword evidence="6 13" id="KW-0378">Hydrolase</keyword>
<evidence type="ECO:0000256" key="5">
    <source>
        <dbReference type="ARBA" id="ARBA00022763"/>
    </source>
</evidence>
<dbReference type="Pfam" id="PF00717">
    <property type="entry name" value="Peptidase_S24"/>
    <property type="match status" value="1"/>
</dbReference>
<evidence type="ECO:0000256" key="7">
    <source>
        <dbReference type="ARBA" id="ARBA00022813"/>
    </source>
</evidence>
<keyword evidence="7 13" id="KW-0068">Autocatalytic cleavage</keyword>
<keyword evidence="11 13" id="KW-0234">DNA repair</keyword>
<dbReference type="FunFam" id="1.10.10.10:FF:000009">
    <property type="entry name" value="LexA repressor"/>
    <property type="match status" value="1"/>
</dbReference>
<evidence type="ECO:0000259" key="15">
    <source>
        <dbReference type="Pfam" id="PF00717"/>
    </source>
</evidence>
<dbReference type="NCBIfam" id="TIGR00498">
    <property type="entry name" value="lexA"/>
    <property type="match status" value="1"/>
</dbReference>
<dbReference type="GO" id="GO:0045892">
    <property type="term" value="P:negative regulation of DNA-templated transcription"/>
    <property type="evidence" value="ECO:0007669"/>
    <property type="project" value="UniProtKB-UniRule"/>
</dbReference>
<dbReference type="InterPro" id="IPR039418">
    <property type="entry name" value="LexA-like"/>
</dbReference>
<evidence type="ECO:0000256" key="3">
    <source>
        <dbReference type="ARBA" id="ARBA00022491"/>
    </source>
</evidence>
<comment type="function">
    <text evidence="13">Represses a number of genes involved in the response to DNA damage (SOS response), including recA and lexA. In the presence of single-stranded DNA, RecA interacts with LexA causing an autocatalytic cleavage which disrupts the DNA-binding part of LexA, leading to derepression of the SOS regulon and eventually DNA repair.</text>
</comment>
<dbReference type="FunFam" id="2.10.109.10:FF:000001">
    <property type="entry name" value="LexA repressor"/>
    <property type="match status" value="1"/>
</dbReference>
<feature type="site" description="Cleavage; by autolysis" evidence="13">
    <location>
        <begin position="92"/>
        <end position="93"/>
    </location>
</feature>
<dbReference type="GO" id="GO:0006281">
    <property type="term" value="P:DNA repair"/>
    <property type="evidence" value="ECO:0007669"/>
    <property type="project" value="UniProtKB-UniRule"/>
</dbReference>
<dbReference type="SUPFAM" id="SSF51306">
    <property type="entry name" value="LexA/Signal peptidase"/>
    <property type="match status" value="1"/>
</dbReference>
<keyword evidence="10 13" id="KW-0804">Transcription</keyword>
<dbReference type="EMBL" id="CP019640">
    <property type="protein sequence ID" value="AQQ55105.1"/>
    <property type="molecule type" value="Genomic_DNA"/>
</dbReference>
<dbReference type="InterPro" id="IPR036286">
    <property type="entry name" value="LexA/Signal_pep-like_sf"/>
</dbReference>
<dbReference type="SUPFAM" id="SSF46785">
    <property type="entry name" value="Winged helix' DNA-binding domain"/>
    <property type="match status" value="1"/>
</dbReference>
<keyword evidence="18" id="KW-1185">Reference proteome</keyword>
<dbReference type="InterPro" id="IPR050077">
    <property type="entry name" value="LexA_repressor"/>
</dbReference>
<evidence type="ECO:0000256" key="6">
    <source>
        <dbReference type="ARBA" id="ARBA00022801"/>
    </source>
</evidence>
<dbReference type="InterPro" id="IPR015927">
    <property type="entry name" value="Peptidase_S24_S26A/B/C"/>
</dbReference>
<comment type="catalytic activity">
    <reaction evidence="13">
        <text>Hydrolysis of Ala-|-Gly bond in repressor LexA.</text>
        <dbReference type="EC" id="3.4.21.88"/>
    </reaction>
</comment>
<dbReference type="GO" id="GO:0006508">
    <property type="term" value="P:proteolysis"/>
    <property type="evidence" value="ECO:0007669"/>
    <property type="project" value="InterPro"/>
</dbReference>
<protein>
    <recommendedName>
        <fullName evidence="13">LexA repressor</fullName>
        <ecNumber evidence="13">3.4.21.88</ecNumber>
    </recommendedName>
</protein>
<dbReference type="Gene3D" id="1.10.10.10">
    <property type="entry name" value="Winged helix-like DNA-binding domain superfamily/Winged helix DNA-binding domain"/>
    <property type="match status" value="1"/>
</dbReference>
<keyword evidence="9 13" id="KW-0238">DNA-binding</keyword>
<evidence type="ECO:0000256" key="2">
    <source>
        <dbReference type="ARBA" id="ARBA00011738"/>
    </source>
</evidence>
<dbReference type="InterPro" id="IPR036390">
    <property type="entry name" value="WH_DNA-bd_sf"/>
</dbReference>
<dbReference type="HAMAP" id="MF_00015">
    <property type="entry name" value="LexA"/>
    <property type="match status" value="1"/>
</dbReference>
<dbReference type="Pfam" id="PF01726">
    <property type="entry name" value="LexA_DNA_bind"/>
    <property type="match status" value="1"/>
</dbReference>
<keyword evidence="8 13" id="KW-0805">Transcription regulation</keyword>
<dbReference type="CDD" id="cd00090">
    <property type="entry name" value="HTH_ARSR"/>
    <property type="match status" value="1"/>
</dbReference>
<evidence type="ECO:0000256" key="10">
    <source>
        <dbReference type="ARBA" id="ARBA00023163"/>
    </source>
</evidence>
<evidence type="ECO:0000256" key="14">
    <source>
        <dbReference type="RuleBase" id="RU003991"/>
    </source>
</evidence>
<dbReference type="Gene3D" id="2.10.109.10">
    <property type="entry name" value="Umud Fragment, subunit A"/>
    <property type="match status" value="1"/>
</dbReference>
<dbReference type="GO" id="GO:0006260">
    <property type="term" value="P:DNA replication"/>
    <property type="evidence" value="ECO:0007669"/>
    <property type="project" value="UniProtKB-UniRule"/>
</dbReference>
<evidence type="ECO:0000259" key="16">
    <source>
        <dbReference type="Pfam" id="PF01726"/>
    </source>
</evidence>